<dbReference type="HOGENOM" id="CLU_048345_4_0_6"/>
<dbReference type="STRING" id="29491.GCA_000820065_01729"/>
<dbReference type="KEGG" id="asa:ASA_0758"/>
<dbReference type="CDD" id="cd09020">
    <property type="entry name" value="D-hex-6-P-epi_like"/>
    <property type="match status" value="1"/>
</dbReference>
<keyword evidence="3 4" id="KW-0413">Isomerase</keyword>
<dbReference type="EC" id="5.1.3.15" evidence="4"/>
<feature type="active site" evidence="5">
    <location>
        <position position="272"/>
    </location>
</feature>
<dbReference type="Pfam" id="PF01263">
    <property type="entry name" value="Aldose_epim"/>
    <property type="match status" value="1"/>
</dbReference>
<dbReference type="InterPro" id="IPR011013">
    <property type="entry name" value="Gal_mutarotase_sf_dom"/>
</dbReference>
<comment type="similarity">
    <text evidence="2 4">Belongs to the glucose-6-phosphate 1-epimerase family.</text>
</comment>
<protein>
    <recommendedName>
        <fullName evidence="4">Putative glucose-6-phosphate 1-epimerase</fullName>
        <ecNumber evidence="4">5.1.3.15</ecNumber>
    </recommendedName>
</protein>
<evidence type="ECO:0000256" key="2">
    <source>
        <dbReference type="ARBA" id="ARBA00005866"/>
    </source>
</evidence>
<gene>
    <name evidence="6" type="ordered locus">ASA_0758</name>
</gene>
<dbReference type="EMBL" id="CP000644">
    <property type="protein sequence ID" value="ABO88912.1"/>
    <property type="molecule type" value="Genomic_DNA"/>
</dbReference>
<evidence type="ECO:0000313" key="6">
    <source>
        <dbReference type="EMBL" id="ABO88912.1"/>
    </source>
</evidence>
<sequence>MCASTGVLMQPIRSLTAHCTLSHNAAGQPLLTIDNGDAKAEISLFGAHVLRYQRHGEPASIWLSDKAVLDGSKPIRGGIPVCWPWFGPAPARVGSGKPSHGFARTTLWTLDGVSDHGDGTLVHLSLRDNESTRALWPHPFELELDVLIGKELSLVLTTRNTGKAAVVYNAALHTYLQISAPEAVSVTGLGEPYADKLTGQDGQQQGALTLTAAIDRVYHQAEAMVMVKDGDRTTKVVSGNNDSVVVWTPWLEGGTAMADMSNDGYRTMLCVEAAITAEAGVVIAPDEEHSLSTVII</sequence>
<evidence type="ECO:0000256" key="3">
    <source>
        <dbReference type="ARBA" id="ARBA00023235"/>
    </source>
</evidence>
<accession>A4SJ40</accession>
<dbReference type="PANTHER" id="PTHR11122">
    <property type="entry name" value="APOSPORY-ASSOCIATED PROTEIN C-RELATED"/>
    <property type="match status" value="1"/>
</dbReference>
<feature type="active site" evidence="5">
    <location>
        <position position="173"/>
    </location>
</feature>
<dbReference type="InterPro" id="IPR025532">
    <property type="entry name" value="G6P_1-epimerase"/>
</dbReference>
<dbReference type="InterPro" id="IPR014718">
    <property type="entry name" value="GH-type_carb-bd"/>
</dbReference>
<dbReference type="Gene3D" id="2.70.98.10">
    <property type="match status" value="1"/>
</dbReference>
<proteinExistence type="inferred from homology"/>
<evidence type="ECO:0000256" key="1">
    <source>
        <dbReference type="ARBA" id="ARBA00001096"/>
    </source>
</evidence>
<dbReference type="InterPro" id="IPR008183">
    <property type="entry name" value="Aldose_1/G6P_1-epimerase"/>
</dbReference>
<comment type="catalytic activity">
    <reaction evidence="1">
        <text>alpha-D-glucose 6-phosphate = beta-D-glucose 6-phosphate</text>
        <dbReference type="Rhea" id="RHEA:16249"/>
        <dbReference type="ChEBI" id="CHEBI:58225"/>
        <dbReference type="ChEBI" id="CHEBI:58247"/>
        <dbReference type="EC" id="5.1.3.15"/>
    </reaction>
</comment>
<organism evidence="6 7">
    <name type="scientific">Aeromonas salmonicida (strain A449)</name>
    <dbReference type="NCBI Taxonomy" id="382245"/>
    <lineage>
        <taxon>Bacteria</taxon>
        <taxon>Pseudomonadati</taxon>
        <taxon>Pseudomonadota</taxon>
        <taxon>Gammaproteobacteria</taxon>
        <taxon>Aeromonadales</taxon>
        <taxon>Aeromonadaceae</taxon>
        <taxon>Aeromonas</taxon>
    </lineage>
</organism>
<dbReference type="PANTHER" id="PTHR11122:SF13">
    <property type="entry name" value="GLUCOSE-6-PHOSPHATE 1-EPIMERASE"/>
    <property type="match status" value="1"/>
</dbReference>
<evidence type="ECO:0000256" key="5">
    <source>
        <dbReference type="PIRSR" id="PIRSR016020-1"/>
    </source>
</evidence>
<dbReference type="AlphaFoldDB" id="A4SJ40"/>
<reference evidence="7" key="1">
    <citation type="journal article" date="2008" name="BMC Genomics">
        <title>The genome of Aeromonas salmonicida subsp. salmonicida A449: insights into the evolution of a fish pathogen.</title>
        <authorList>
            <person name="Reith M.E."/>
            <person name="Singh R.K."/>
            <person name="Curtis B."/>
            <person name="Boyd J.M."/>
            <person name="Bouevitch A."/>
            <person name="Kimball J."/>
            <person name="Munholland J."/>
            <person name="Murphy C."/>
            <person name="Sarty D."/>
            <person name="Williams J."/>
            <person name="Nash J.H."/>
            <person name="Johnson S.C."/>
            <person name="Brown L.L."/>
        </authorList>
    </citation>
    <scope>NUCLEOTIDE SEQUENCE [LARGE SCALE GENOMIC DNA]</scope>
    <source>
        <strain evidence="7">A449</strain>
    </source>
</reference>
<dbReference type="GO" id="GO:0005975">
    <property type="term" value="P:carbohydrate metabolic process"/>
    <property type="evidence" value="ECO:0007669"/>
    <property type="project" value="InterPro"/>
</dbReference>
<evidence type="ECO:0000313" key="7">
    <source>
        <dbReference type="Proteomes" id="UP000000225"/>
    </source>
</evidence>
<dbReference type="SUPFAM" id="SSF74650">
    <property type="entry name" value="Galactose mutarotase-like"/>
    <property type="match status" value="1"/>
</dbReference>
<evidence type="ECO:0000256" key="4">
    <source>
        <dbReference type="PIRNR" id="PIRNR016020"/>
    </source>
</evidence>
<dbReference type="GO" id="GO:0030246">
    <property type="term" value="F:carbohydrate binding"/>
    <property type="evidence" value="ECO:0007669"/>
    <property type="project" value="UniProtKB-UniRule"/>
</dbReference>
<name>A4SJ40_AERS4</name>
<dbReference type="eggNOG" id="COG0676">
    <property type="taxonomic scope" value="Bacteria"/>
</dbReference>
<dbReference type="PIRSF" id="PIRSF016020">
    <property type="entry name" value="PHexose_mutarotase"/>
    <property type="match status" value="1"/>
</dbReference>
<dbReference type="GO" id="GO:0047938">
    <property type="term" value="F:glucose-6-phosphate 1-epimerase activity"/>
    <property type="evidence" value="ECO:0007669"/>
    <property type="project" value="UniProtKB-UniRule"/>
</dbReference>
<dbReference type="Proteomes" id="UP000000225">
    <property type="component" value="Chromosome"/>
</dbReference>